<organism evidence="2 3">
    <name type="scientific">Gemmiger gallinarum</name>
    <dbReference type="NCBI Taxonomy" id="2779354"/>
    <lineage>
        <taxon>Bacteria</taxon>
        <taxon>Bacillati</taxon>
        <taxon>Bacillota</taxon>
        <taxon>Clostridia</taxon>
        <taxon>Eubacteriales</taxon>
        <taxon>Gemmiger</taxon>
    </lineage>
</organism>
<keyword evidence="1" id="KW-0812">Transmembrane</keyword>
<proteinExistence type="predicted"/>
<evidence type="ECO:0008006" key="4">
    <source>
        <dbReference type="Google" id="ProtNLM"/>
    </source>
</evidence>
<feature type="transmembrane region" description="Helical" evidence="1">
    <location>
        <begin position="216"/>
        <end position="236"/>
    </location>
</feature>
<accession>A0ABR9R4Y4</accession>
<evidence type="ECO:0000313" key="3">
    <source>
        <dbReference type="Proteomes" id="UP000768567"/>
    </source>
</evidence>
<name>A0ABR9R4Y4_9FIRM</name>
<protein>
    <recommendedName>
        <fullName evidence="4">Glycosyltransferase RgtA/B/C/D-like domain-containing protein</fullName>
    </recommendedName>
</protein>
<feature type="transmembrane region" description="Helical" evidence="1">
    <location>
        <begin position="362"/>
        <end position="383"/>
    </location>
</feature>
<feature type="transmembrane region" description="Helical" evidence="1">
    <location>
        <begin position="328"/>
        <end position="350"/>
    </location>
</feature>
<comment type="caution">
    <text evidence="2">The sequence shown here is derived from an EMBL/GenBank/DDBJ whole genome shotgun (WGS) entry which is preliminary data.</text>
</comment>
<feature type="transmembrane region" description="Helical" evidence="1">
    <location>
        <begin position="113"/>
        <end position="132"/>
    </location>
</feature>
<keyword evidence="1" id="KW-1133">Transmembrane helix</keyword>
<feature type="transmembrane region" description="Helical" evidence="1">
    <location>
        <begin position="306"/>
        <end position="322"/>
    </location>
</feature>
<evidence type="ECO:0000313" key="2">
    <source>
        <dbReference type="EMBL" id="MBE5038115.1"/>
    </source>
</evidence>
<sequence>MQPAKSPVVKRGLWCLIAAAVLLAVCSKSSPLYPLNDWMDANIFYTMGKAMMNGSVLYRDVFDHKGPLLYLIYGVGWCVDHTGFLGVFVLEVAAFAAFLYWSLRTAEVFTGPLHPAWVLPVGAAAAAGQAFAHGGSAEEFCLPLLAWALYEVLAFAAKPQPDRCPLSLVRVGVLGFGAGCVLWVKFTMMGFFLGWVLVLAVLYLRAGWLRQLGLSCAAYLGGMALSTLPWLVYFGWNHALGDFFGVYFGDNLFLYSGGGQETAGVAAALFAIVQKVYWGCHDTPLFAVLAALGLGWLVLRRRYDAAASAAVLALGLAATSFAKGAYHVYYFLPFAVFAAPGIVPIVRTAGKVRLPGKGLRKTLPAAGGAAALAFCLLTCHNVGQMLRPAEALPQYQFAAIIQADGGSLLNYGTLDGGFYTVTGVQPPCRFFCVTNLPMPEQQAQQDALMQSGAVDYAVSLDPALDKRFDYSLTAQAEYDGGEGTIVWYLYRKNS</sequence>
<gene>
    <name evidence="2" type="ORF">INF35_10000</name>
</gene>
<keyword evidence="1" id="KW-0472">Membrane</keyword>
<evidence type="ECO:0000256" key="1">
    <source>
        <dbReference type="SAM" id="Phobius"/>
    </source>
</evidence>
<dbReference type="EMBL" id="JADCKC010000003">
    <property type="protein sequence ID" value="MBE5038115.1"/>
    <property type="molecule type" value="Genomic_DNA"/>
</dbReference>
<reference evidence="2 3" key="1">
    <citation type="submission" date="2020-10" db="EMBL/GenBank/DDBJ databases">
        <title>ChiBAC.</title>
        <authorList>
            <person name="Zenner C."/>
            <person name="Hitch T.C.A."/>
            <person name="Clavel T."/>
        </authorList>
    </citation>
    <scope>NUCLEOTIDE SEQUENCE [LARGE SCALE GENOMIC DNA]</scope>
    <source>
        <strain evidence="2 3">DSM 109015</strain>
    </source>
</reference>
<feature type="transmembrane region" description="Helical" evidence="1">
    <location>
        <begin position="68"/>
        <end position="101"/>
    </location>
</feature>
<dbReference type="Proteomes" id="UP000768567">
    <property type="component" value="Unassembled WGS sequence"/>
</dbReference>
<feature type="transmembrane region" description="Helical" evidence="1">
    <location>
        <begin position="176"/>
        <end position="204"/>
    </location>
</feature>
<keyword evidence="3" id="KW-1185">Reference proteome</keyword>
<dbReference type="RefSeq" id="WP_193502047.1">
    <property type="nucleotide sequence ID" value="NZ_JADCKC010000003.1"/>
</dbReference>
<feature type="transmembrane region" description="Helical" evidence="1">
    <location>
        <begin position="283"/>
        <end position="299"/>
    </location>
</feature>